<feature type="transmembrane region" description="Helical" evidence="1">
    <location>
        <begin position="160"/>
        <end position="182"/>
    </location>
</feature>
<evidence type="ECO:0000256" key="1">
    <source>
        <dbReference type="SAM" id="Phobius"/>
    </source>
</evidence>
<accession>A0A168IXJ8</accession>
<feature type="transmembrane region" description="Helical" evidence="1">
    <location>
        <begin position="131"/>
        <end position="148"/>
    </location>
</feature>
<dbReference type="SUPFAM" id="SSF161084">
    <property type="entry name" value="MAPEG domain-like"/>
    <property type="match status" value="1"/>
</dbReference>
<dbReference type="OrthoDB" id="2446850at2759"/>
<evidence type="ECO:0000313" key="3">
    <source>
        <dbReference type="Proteomes" id="UP000077051"/>
    </source>
</evidence>
<dbReference type="VEuPathDB" id="FungiDB:MUCCIDRAFT_157066"/>
<keyword evidence="1" id="KW-1133">Transmembrane helix</keyword>
<dbReference type="InterPro" id="IPR023352">
    <property type="entry name" value="MAPEG-like_dom_sf"/>
</dbReference>
<evidence type="ECO:0000313" key="2">
    <source>
        <dbReference type="EMBL" id="OAD00481.1"/>
    </source>
</evidence>
<sequence length="189" mass="20867">MDNNQQQASISNFVTDPYVRSSWIAFFTLWVLWGLSYFLRHAFGHDHVNQTATATTKTGATAAVPAHQDPEAAVGGGVEGEAAGAKKPKWKGFHTSMTDRLRRAHEVLFENTLLLLSVLTLNTFGSGSTRAVMILAWIFFAFTVINAFTEVGINHHFIRLIFNIIFYGVTLAIGGLAFHHGWHTTGSVF</sequence>
<name>A0A168IXJ8_MUCCL</name>
<keyword evidence="3" id="KW-1185">Reference proteome</keyword>
<reference evidence="2 3" key="1">
    <citation type="submission" date="2015-06" db="EMBL/GenBank/DDBJ databases">
        <title>Expansion of signal transduction pathways in fungi by whole-genome duplication.</title>
        <authorList>
            <consortium name="DOE Joint Genome Institute"/>
            <person name="Corrochano L.M."/>
            <person name="Kuo A."/>
            <person name="Marcet-Houben M."/>
            <person name="Polaino S."/>
            <person name="Salamov A."/>
            <person name="Villalobos J.M."/>
            <person name="Alvarez M.I."/>
            <person name="Avalos J."/>
            <person name="Benito E.P."/>
            <person name="Benoit I."/>
            <person name="Burger G."/>
            <person name="Camino L.P."/>
            <person name="Canovas D."/>
            <person name="Cerda-Olmedo E."/>
            <person name="Cheng J.-F."/>
            <person name="Dominguez A."/>
            <person name="Elias M."/>
            <person name="Eslava A.P."/>
            <person name="Glaser F."/>
            <person name="Grimwood J."/>
            <person name="Gutierrez G."/>
            <person name="Heitman J."/>
            <person name="Henrissat B."/>
            <person name="Iturriaga E.A."/>
            <person name="Lang B.F."/>
            <person name="Lavin J.L."/>
            <person name="Lee S."/>
            <person name="Li W."/>
            <person name="Lindquist E."/>
            <person name="Lopez-Garcia S."/>
            <person name="Luque E.M."/>
            <person name="Marcos A.T."/>
            <person name="Martin J."/>
            <person name="Mccluskey K."/>
            <person name="Medina H.R."/>
            <person name="Miralles-Duran A."/>
            <person name="Miyazaki A."/>
            <person name="Munoz-Torres E."/>
            <person name="Oguiza J.A."/>
            <person name="Ohm R."/>
            <person name="Olmedo M."/>
            <person name="Orejas M."/>
            <person name="Ortiz-Castellanos L."/>
            <person name="Pisabarro A.G."/>
            <person name="Rodriguez-Romero J."/>
            <person name="Ruiz-Herrera J."/>
            <person name="Ruiz-Vazquez R."/>
            <person name="Sanz C."/>
            <person name="Schackwitz W."/>
            <person name="Schmutz J."/>
            <person name="Shahriari M."/>
            <person name="Shelest E."/>
            <person name="Silva-Franco F."/>
            <person name="Soanes D."/>
            <person name="Syed K."/>
            <person name="Tagua V.G."/>
            <person name="Talbot N.J."/>
            <person name="Thon M."/>
            <person name="De Vries R.P."/>
            <person name="Wiebenga A."/>
            <person name="Yadav J.S."/>
            <person name="Braun E.L."/>
            <person name="Baker S."/>
            <person name="Garre V."/>
            <person name="Horwitz B."/>
            <person name="Torres-Martinez S."/>
            <person name="Idnurm A."/>
            <person name="Herrera-Estrella A."/>
            <person name="Gabaldon T."/>
            <person name="Grigoriev I.V."/>
        </authorList>
    </citation>
    <scope>NUCLEOTIDE SEQUENCE [LARGE SCALE GENOMIC DNA]</scope>
    <source>
        <strain evidence="2 3">CBS 277.49</strain>
    </source>
</reference>
<gene>
    <name evidence="2" type="ORF">MUCCIDRAFT_157066</name>
</gene>
<feature type="transmembrane region" description="Helical" evidence="1">
    <location>
        <begin position="20"/>
        <end position="39"/>
    </location>
</feature>
<dbReference type="AlphaFoldDB" id="A0A168IXJ8"/>
<comment type="caution">
    <text evidence="2">The sequence shown here is derived from an EMBL/GenBank/DDBJ whole genome shotgun (WGS) entry which is preliminary data.</text>
</comment>
<proteinExistence type="predicted"/>
<protein>
    <submittedName>
        <fullName evidence="2">Uncharacterized protein</fullName>
    </submittedName>
</protein>
<dbReference type="Proteomes" id="UP000077051">
    <property type="component" value="Unassembled WGS sequence"/>
</dbReference>
<organism evidence="2 3">
    <name type="scientific">Mucor lusitanicus CBS 277.49</name>
    <dbReference type="NCBI Taxonomy" id="747725"/>
    <lineage>
        <taxon>Eukaryota</taxon>
        <taxon>Fungi</taxon>
        <taxon>Fungi incertae sedis</taxon>
        <taxon>Mucoromycota</taxon>
        <taxon>Mucoromycotina</taxon>
        <taxon>Mucoromycetes</taxon>
        <taxon>Mucorales</taxon>
        <taxon>Mucorineae</taxon>
        <taxon>Mucoraceae</taxon>
        <taxon>Mucor</taxon>
    </lineage>
</organism>
<keyword evidence="1" id="KW-0812">Transmembrane</keyword>
<dbReference type="EMBL" id="AMYB01000007">
    <property type="protein sequence ID" value="OAD00481.1"/>
    <property type="molecule type" value="Genomic_DNA"/>
</dbReference>
<keyword evidence="1" id="KW-0472">Membrane</keyword>